<evidence type="ECO:0000256" key="2">
    <source>
        <dbReference type="SAM" id="Phobius"/>
    </source>
</evidence>
<feature type="compositionally biased region" description="Low complexity" evidence="1">
    <location>
        <begin position="46"/>
        <end position="60"/>
    </location>
</feature>
<dbReference type="Proteomes" id="UP001485043">
    <property type="component" value="Unassembled WGS sequence"/>
</dbReference>
<dbReference type="AlphaFoldDB" id="A0AAW1TEP7"/>
<gene>
    <name evidence="3" type="ORF">WJX84_002684</name>
</gene>
<organism evidence="3 4">
    <name type="scientific">Apatococcus fuscideae</name>
    <dbReference type="NCBI Taxonomy" id="2026836"/>
    <lineage>
        <taxon>Eukaryota</taxon>
        <taxon>Viridiplantae</taxon>
        <taxon>Chlorophyta</taxon>
        <taxon>core chlorophytes</taxon>
        <taxon>Trebouxiophyceae</taxon>
        <taxon>Chlorellales</taxon>
        <taxon>Chlorellaceae</taxon>
        <taxon>Apatococcus</taxon>
    </lineage>
</organism>
<protein>
    <submittedName>
        <fullName evidence="3">Uncharacterized protein</fullName>
    </submittedName>
</protein>
<keyword evidence="2" id="KW-0812">Transmembrane</keyword>
<sequence>MTKALPSTAAKKAADVSETGYSSFGEVPEEAGDWVEGKRFKSERTAAFSRARGSGFSRSANEPPSEAGPSSSQPADALDELAGTAQQAADYLRDAFTPDQQQANRDERPEIFTLLQEDRQKQQGADIVSVGQGYSAQTSAAAQTAAAEAADAAYVPKVSTWGRFPRPQNISKAYGGGRTIRQGEALETEEVAQARKQRIAEALSRYKQTSGTIVDSETEAASQALYAEAEALFKEGLVAAAGEKYAEAAQGMPLRTQLGGQARLQHAICLDSLGRGKEAHGIYGTLSRHPTGYVAKRANQMAFGFRSMDYLKTHTISYSATAEQYAPYFTRMMSDYSSYYAGTPDGTEMEKNVRWPLILAAVVMVTPILLLAGLVLSKR</sequence>
<dbReference type="PANTHER" id="PTHR35482:SF1">
    <property type="entry name" value="CYTOCHROME C OXIDASE SUBUNIT"/>
    <property type="match status" value="1"/>
</dbReference>
<evidence type="ECO:0000256" key="1">
    <source>
        <dbReference type="SAM" id="MobiDB-lite"/>
    </source>
</evidence>
<feature type="transmembrane region" description="Helical" evidence="2">
    <location>
        <begin position="355"/>
        <end position="376"/>
    </location>
</feature>
<accession>A0AAW1TEP7</accession>
<keyword evidence="2" id="KW-1133">Transmembrane helix</keyword>
<keyword evidence="4" id="KW-1185">Reference proteome</keyword>
<evidence type="ECO:0000313" key="4">
    <source>
        <dbReference type="Proteomes" id="UP001485043"/>
    </source>
</evidence>
<dbReference type="EMBL" id="JALJOV010000058">
    <property type="protein sequence ID" value="KAK9867863.1"/>
    <property type="molecule type" value="Genomic_DNA"/>
</dbReference>
<reference evidence="3 4" key="1">
    <citation type="journal article" date="2024" name="Nat. Commun.">
        <title>Phylogenomics reveals the evolutionary origins of lichenization in chlorophyte algae.</title>
        <authorList>
            <person name="Puginier C."/>
            <person name="Libourel C."/>
            <person name="Otte J."/>
            <person name="Skaloud P."/>
            <person name="Haon M."/>
            <person name="Grisel S."/>
            <person name="Petersen M."/>
            <person name="Berrin J.G."/>
            <person name="Delaux P.M."/>
            <person name="Dal Grande F."/>
            <person name="Keller J."/>
        </authorList>
    </citation>
    <scope>NUCLEOTIDE SEQUENCE [LARGE SCALE GENOMIC DNA]</scope>
    <source>
        <strain evidence="3 4">SAG 2523</strain>
    </source>
</reference>
<evidence type="ECO:0000313" key="3">
    <source>
        <dbReference type="EMBL" id="KAK9867863.1"/>
    </source>
</evidence>
<feature type="compositionally biased region" description="Basic and acidic residues" evidence="1">
    <location>
        <begin position="35"/>
        <end position="44"/>
    </location>
</feature>
<comment type="caution">
    <text evidence="3">The sequence shown here is derived from an EMBL/GenBank/DDBJ whole genome shotgun (WGS) entry which is preliminary data.</text>
</comment>
<keyword evidence="2" id="KW-0472">Membrane</keyword>
<proteinExistence type="predicted"/>
<dbReference type="PANTHER" id="PTHR35482">
    <property type="entry name" value="CYTOCHROME C OXIDASE SUBUNIT"/>
    <property type="match status" value="1"/>
</dbReference>
<name>A0AAW1TEP7_9CHLO</name>
<feature type="region of interest" description="Disordered" evidence="1">
    <location>
        <begin position="1"/>
        <end position="106"/>
    </location>
</feature>